<dbReference type="InterPro" id="IPR012337">
    <property type="entry name" value="RNaseH-like_sf"/>
</dbReference>
<protein>
    <recommendedName>
        <fullName evidence="2">Integrase catalytic domain-containing protein</fullName>
    </recommendedName>
</protein>
<evidence type="ECO:0000256" key="1">
    <source>
        <dbReference type="ARBA" id="ARBA00022750"/>
    </source>
</evidence>
<evidence type="ECO:0000313" key="4">
    <source>
        <dbReference type="Proteomes" id="UP000594261"/>
    </source>
</evidence>
<feature type="domain" description="Integrase catalytic" evidence="2">
    <location>
        <begin position="678"/>
        <end position="852"/>
    </location>
</feature>
<dbReference type="Gramene" id="QL11p016085:mrna">
    <property type="protein sequence ID" value="QL11p016085:mrna"/>
    <property type="gene ID" value="QL11p016085"/>
</dbReference>
<keyword evidence="1" id="KW-0645">Protease</keyword>
<evidence type="ECO:0000259" key="2">
    <source>
        <dbReference type="PROSITE" id="PS50994"/>
    </source>
</evidence>
<dbReference type="InterPro" id="IPR001584">
    <property type="entry name" value="Integrase_cat-core"/>
</dbReference>
<dbReference type="SUPFAM" id="SSF53098">
    <property type="entry name" value="Ribonuclease H-like"/>
    <property type="match status" value="1"/>
</dbReference>
<dbReference type="PANTHER" id="PTHR11439:SF470">
    <property type="entry name" value="CYSTEINE-RICH RLK (RECEPTOR-LIKE PROTEIN KINASE) 8"/>
    <property type="match status" value="1"/>
</dbReference>
<dbReference type="CDD" id="cd09272">
    <property type="entry name" value="RNase_HI_RT_Ty1"/>
    <property type="match status" value="1"/>
</dbReference>
<dbReference type="InParanoid" id="A0A7N2MW86"/>
<sequence length="1915" mass="213730">MPFAPYLRMHLLRLVEDSSAKVEQHHLHTISVTNIAKQRHQIQSIKREKVPDFIWYQSQNEANLKASSMASSDSSNQSDPVNNQLNPINNESIPKNPYFLSASENPGSVLVTQPLLGMRNYHSWSRAMILALTAKKKIGFINGRIPMPDPESPLYEDWQSCNTMVLSWLINSMHVDVSSNIIYCETARDMWLELKNLFSQGNGPKIYNLQKEISHITQNQLSVTEYFSKFKRLWDQLLNLEPLPECSCGAMKTLSATHDKAHVMRFLMGLNENFETLRTQILMYKPFPSISKVYALVLQEESHRNIGHGGSFAAKPDSVAMYVNSKGNSSGNANWTKGNNKKERPLCTHCNMLGHTIDKCYKLHGYPPGYKPKGKSNANQVSYDQGAMVEHSSLGSVQCPITKAQCEQLLAFFNTSSNSGDKHQAATVSNGDGVPSLMTGVAGVASSFGVPAGTGLAATVSHPLTSNSYLETMAGMTSSLSFNSNLKHSVFSAKLVNKDMFSSTDWVIDTGATDHMVHSVSCFSSINSTLNTHVNLPNGEIALVTHIGTVRISETLILYDVLCVPAFSFNLISVSKLAKSVLCCLIFLGTFCFIQDLAHWSTIGLGREYNGLYLLEESKSISTLASAVFSVNSVQPHVWHLRLGHLSNAKLALMKINKVPLHGFVNNFHCDICPLAKQKRLPFNKSVHISENCFDLVHCDLWGPFSVATIDNCKYFLTIVDDCSRTTWVYLLKHKSQTQTVLEQFYNLVETQFGRRIKVVRTDNGTEFFMKDFFAQKGILHQLSCVETPQQNAIVERKHQHILNVARSLMFQSKLPLYLWGHSVLTAVYLINRIPSSPLSHKTPYEVLFGHKPTYDHLRVFGCLCYASTLSHTRSKFDPRAKKCVFLGYPFGVKGYKVYDFSSKSVFISRDVIFHENIFPFVGTHSALVDPFLSDFTFQGTDSSSTGTDSFVTPVFIPDSLSDCSGSLVSPSAPDIVDHSIETSNTLLAESPTTDCLPSQFPLLPSAALPDQTCASTLEAPPAPIRKSARTSKPPAYLQDYSCASACSHDSGGPYDIGHSLTYAHLVPSYQSYVLAVSSTPQEPQSFFQAVKDPLWREAMDKEIQALEQNHTWDLTTLPLGKTPIGCKWVYRIKLKADGTVDRYKARLVAKGYTQREGLDFIETFSPVAKTVSVRVVLALAAAKSWPLHQLDINNAFLHGDLLEEVYMSLPPGFHSKGGSSTSNFHSPSTSTAPTVCKLVKSLYGLKQASRQWYTKLSSTIQQLGFVQSQADHSLFVFAKGPLFTALLVYVDDMMITGNDPNCVAVLKSVLDAKFGIKDLGSLKYFLGLEIARSDKGISLNQRKFALEILKETGMMGCKPLKSPMEQQLKLSKGNGELLKDSSQYRRLIGKLMYLTLSRPDITYAVNRLSQFLAQPRVPHMQAANRILQYIKGTPGQGVFFPCDSDLQLKAYCDADWAGCPDTRKSLTGYCVFLGDSLISWRSKKQSMVSRSLAEAEYRSMATTTCEVTWLLYLLKDLHVQHDKPVLLYCDNQAALHIAANPVFHERSKHIEADCHIVRNRVLDGTIKTFHVASKNQLADVFTKALGVDNYVRLIKKLGFINIFAANIEFPESARALLLRGGVKTNALCSILEDASAETSGGQQCKSGAAPLAHNFSYKHCKAEASDTEHQWACKDVLETIEVVPYHESSSESAPTKQISPYLISSLFPPYQSQLNSVSSDKSLHGSDHPIPSIFPPNYSYSPSDESTHHHHLIKTEEYNVQWPNIAGWRSIKFNSNFEEEKIFPRQVEAALTQANERWTYAIYWESDRPSNSPLGHTLSPVKGFYNVSDFKFKDKVVLFFQLRELWRDNLTFGSVLRQVFRRSIPIWRVGEDCLAGSLYYRPRQGHKHGLRTMPWIRVADGVMEFGSTELIHGA</sequence>
<name>A0A7N2MW86_QUELO</name>
<dbReference type="GO" id="GO:0015074">
    <property type="term" value="P:DNA integration"/>
    <property type="evidence" value="ECO:0007669"/>
    <property type="project" value="InterPro"/>
</dbReference>
<dbReference type="InterPro" id="IPR005162">
    <property type="entry name" value="Retrotrans_gag_dom"/>
</dbReference>
<keyword evidence="1" id="KW-0378">Hydrolase</keyword>
<reference evidence="3 4" key="1">
    <citation type="journal article" date="2016" name="G3 (Bethesda)">
        <title>First Draft Assembly and Annotation of the Genome of a California Endemic Oak Quercus lobata Nee (Fagaceae).</title>
        <authorList>
            <person name="Sork V.L."/>
            <person name="Fitz-Gibbon S.T."/>
            <person name="Puiu D."/>
            <person name="Crepeau M."/>
            <person name="Gugger P.F."/>
            <person name="Sherman R."/>
            <person name="Stevens K."/>
            <person name="Langley C.H."/>
            <person name="Pellegrini M."/>
            <person name="Salzberg S.L."/>
        </authorList>
    </citation>
    <scope>NUCLEOTIDE SEQUENCE [LARGE SCALE GENOMIC DNA]</scope>
    <source>
        <strain evidence="3 4">cv. SW786</strain>
    </source>
</reference>
<dbReference type="EMBL" id="LRBV02000011">
    <property type="status" value="NOT_ANNOTATED_CDS"/>
    <property type="molecule type" value="Genomic_DNA"/>
</dbReference>
<dbReference type="InterPro" id="IPR025724">
    <property type="entry name" value="GAG-pre-integrase_dom"/>
</dbReference>
<dbReference type="GO" id="GO:0004190">
    <property type="term" value="F:aspartic-type endopeptidase activity"/>
    <property type="evidence" value="ECO:0007669"/>
    <property type="project" value="UniProtKB-KW"/>
</dbReference>
<dbReference type="Pfam" id="PF00665">
    <property type="entry name" value="rve"/>
    <property type="match status" value="1"/>
</dbReference>
<evidence type="ECO:0000313" key="3">
    <source>
        <dbReference type="EnsemblPlants" id="QL11p016085:mrna"/>
    </source>
</evidence>
<dbReference type="PANTHER" id="PTHR11439">
    <property type="entry name" value="GAG-POL-RELATED RETROTRANSPOSON"/>
    <property type="match status" value="1"/>
</dbReference>
<dbReference type="InterPro" id="IPR054722">
    <property type="entry name" value="PolX-like_BBD"/>
</dbReference>
<dbReference type="Proteomes" id="UP000594261">
    <property type="component" value="Chromosome 11"/>
</dbReference>
<keyword evidence="4" id="KW-1185">Reference proteome</keyword>
<proteinExistence type="predicted"/>
<organism evidence="3 4">
    <name type="scientific">Quercus lobata</name>
    <name type="common">Valley oak</name>
    <dbReference type="NCBI Taxonomy" id="97700"/>
    <lineage>
        <taxon>Eukaryota</taxon>
        <taxon>Viridiplantae</taxon>
        <taxon>Streptophyta</taxon>
        <taxon>Embryophyta</taxon>
        <taxon>Tracheophyta</taxon>
        <taxon>Spermatophyta</taxon>
        <taxon>Magnoliopsida</taxon>
        <taxon>eudicotyledons</taxon>
        <taxon>Gunneridae</taxon>
        <taxon>Pentapetalae</taxon>
        <taxon>rosids</taxon>
        <taxon>fabids</taxon>
        <taxon>Fagales</taxon>
        <taxon>Fagaceae</taxon>
        <taxon>Quercus</taxon>
    </lineage>
</organism>
<dbReference type="Pfam" id="PF03732">
    <property type="entry name" value="Retrotrans_gag"/>
    <property type="match status" value="1"/>
</dbReference>
<dbReference type="InterPro" id="IPR043502">
    <property type="entry name" value="DNA/RNA_pol_sf"/>
</dbReference>
<dbReference type="Pfam" id="PF22936">
    <property type="entry name" value="Pol_BBD"/>
    <property type="match status" value="1"/>
</dbReference>
<dbReference type="InterPro" id="IPR057670">
    <property type="entry name" value="SH3_retrovirus"/>
</dbReference>
<dbReference type="SUPFAM" id="SSF56672">
    <property type="entry name" value="DNA/RNA polymerases"/>
    <property type="match status" value="1"/>
</dbReference>
<dbReference type="GO" id="GO:0003676">
    <property type="term" value="F:nucleic acid binding"/>
    <property type="evidence" value="ECO:0007669"/>
    <property type="project" value="InterPro"/>
</dbReference>
<dbReference type="EnsemblPlants" id="QL11p016085:mrna">
    <property type="protein sequence ID" value="QL11p016085:mrna"/>
    <property type="gene ID" value="QL11p016085"/>
</dbReference>
<dbReference type="InterPro" id="IPR036397">
    <property type="entry name" value="RNaseH_sf"/>
</dbReference>
<dbReference type="OMA" id="QANERWT"/>
<dbReference type="Pfam" id="PF13976">
    <property type="entry name" value="gag_pre-integrs"/>
    <property type="match status" value="1"/>
</dbReference>
<accession>A0A7N2MW86</accession>
<reference evidence="3" key="2">
    <citation type="submission" date="2021-01" db="UniProtKB">
        <authorList>
            <consortium name="EnsemblPlants"/>
        </authorList>
    </citation>
    <scope>IDENTIFICATION</scope>
</reference>
<dbReference type="InterPro" id="IPR013103">
    <property type="entry name" value="RVT_2"/>
</dbReference>
<dbReference type="Gene3D" id="3.30.420.10">
    <property type="entry name" value="Ribonuclease H-like superfamily/Ribonuclease H"/>
    <property type="match status" value="1"/>
</dbReference>
<dbReference type="Pfam" id="PF25597">
    <property type="entry name" value="SH3_retrovirus"/>
    <property type="match status" value="1"/>
</dbReference>
<dbReference type="Pfam" id="PF14244">
    <property type="entry name" value="Retrotran_gag_3"/>
    <property type="match status" value="1"/>
</dbReference>
<dbReference type="Pfam" id="PF07727">
    <property type="entry name" value="RVT_2"/>
    <property type="match status" value="1"/>
</dbReference>
<keyword evidence="1" id="KW-0064">Aspartyl protease</keyword>
<dbReference type="PROSITE" id="PS50994">
    <property type="entry name" value="INTEGRASE"/>
    <property type="match status" value="1"/>
</dbReference>
<dbReference type="InterPro" id="IPR029472">
    <property type="entry name" value="Copia-like_N"/>
</dbReference>